<name>A0A5B7FXX1_PORTR</name>
<keyword evidence="3" id="KW-1185">Reference proteome</keyword>
<dbReference type="AlphaFoldDB" id="A0A5B7FXX1"/>
<feature type="transmembrane region" description="Helical" evidence="1">
    <location>
        <begin position="6"/>
        <end position="35"/>
    </location>
</feature>
<keyword evidence="1" id="KW-0812">Transmembrane</keyword>
<proteinExistence type="predicted"/>
<accession>A0A5B7FXX1</accession>
<sequence>MLKKLIGAYLFFFFILYGLFTGIYGLKGILLGYLLSQSPPARKPLPPVRKPDLHLDCGQDSNPSAWRSLGPQSTHGSTVYWTFHT</sequence>
<evidence type="ECO:0000313" key="3">
    <source>
        <dbReference type="Proteomes" id="UP000324222"/>
    </source>
</evidence>
<dbReference type="EMBL" id="VSRR010009126">
    <property type="protein sequence ID" value="MPC49843.1"/>
    <property type="molecule type" value="Genomic_DNA"/>
</dbReference>
<dbReference type="Proteomes" id="UP000324222">
    <property type="component" value="Unassembled WGS sequence"/>
</dbReference>
<reference evidence="2 3" key="1">
    <citation type="submission" date="2019-05" db="EMBL/GenBank/DDBJ databases">
        <title>Another draft genome of Portunus trituberculatus and its Hox gene families provides insights of decapod evolution.</title>
        <authorList>
            <person name="Jeong J.-H."/>
            <person name="Song I."/>
            <person name="Kim S."/>
            <person name="Choi T."/>
            <person name="Kim D."/>
            <person name="Ryu S."/>
            <person name="Kim W."/>
        </authorList>
    </citation>
    <scope>NUCLEOTIDE SEQUENCE [LARGE SCALE GENOMIC DNA]</scope>
    <source>
        <tissue evidence="2">Muscle</tissue>
    </source>
</reference>
<gene>
    <name evidence="2" type="ORF">E2C01_043658</name>
</gene>
<keyword evidence="1" id="KW-0472">Membrane</keyword>
<keyword evidence="1" id="KW-1133">Transmembrane helix</keyword>
<evidence type="ECO:0000313" key="2">
    <source>
        <dbReference type="EMBL" id="MPC49843.1"/>
    </source>
</evidence>
<comment type="caution">
    <text evidence="2">The sequence shown here is derived from an EMBL/GenBank/DDBJ whole genome shotgun (WGS) entry which is preliminary data.</text>
</comment>
<protein>
    <submittedName>
        <fullName evidence="2">Uncharacterized protein</fullName>
    </submittedName>
</protein>
<evidence type="ECO:0000256" key="1">
    <source>
        <dbReference type="SAM" id="Phobius"/>
    </source>
</evidence>
<organism evidence="2 3">
    <name type="scientific">Portunus trituberculatus</name>
    <name type="common">Swimming crab</name>
    <name type="synonym">Neptunus trituberculatus</name>
    <dbReference type="NCBI Taxonomy" id="210409"/>
    <lineage>
        <taxon>Eukaryota</taxon>
        <taxon>Metazoa</taxon>
        <taxon>Ecdysozoa</taxon>
        <taxon>Arthropoda</taxon>
        <taxon>Crustacea</taxon>
        <taxon>Multicrustacea</taxon>
        <taxon>Malacostraca</taxon>
        <taxon>Eumalacostraca</taxon>
        <taxon>Eucarida</taxon>
        <taxon>Decapoda</taxon>
        <taxon>Pleocyemata</taxon>
        <taxon>Brachyura</taxon>
        <taxon>Eubrachyura</taxon>
        <taxon>Portunoidea</taxon>
        <taxon>Portunidae</taxon>
        <taxon>Portuninae</taxon>
        <taxon>Portunus</taxon>
    </lineage>
</organism>